<comment type="caution">
    <text evidence="1">The sequence shown here is derived from an EMBL/GenBank/DDBJ whole genome shotgun (WGS) entry which is preliminary data.</text>
</comment>
<protein>
    <submittedName>
        <fullName evidence="1">CACTA en-spm transposon protein</fullName>
    </submittedName>
</protein>
<dbReference type="AlphaFoldDB" id="A0A5D3E6F1"/>
<dbReference type="EMBL" id="SSTD01000026">
    <property type="protein sequence ID" value="TYK31653.1"/>
    <property type="molecule type" value="Genomic_DNA"/>
</dbReference>
<reference evidence="1 2" key="1">
    <citation type="submission" date="2019-08" db="EMBL/GenBank/DDBJ databases">
        <title>Draft genome sequences of two oriental melons (Cucumis melo L. var makuwa).</title>
        <authorList>
            <person name="Kwon S.-Y."/>
        </authorList>
    </citation>
    <scope>NUCLEOTIDE SEQUENCE [LARGE SCALE GENOMIC DNA]</scope>
    <source>
        <strain evidence="2">cv. Chang Bougi</strain>
        <tissue evidence="1">Leaf</tissue>
    </source>
</reference>
<evidence type="ECO:0000313" key="2">
    <source>
        <dbReference type="Proteomes" id="UP000321947"/>
    </source>
</evidence>
<dbReference type="Proteomes" id="UP000321947">
    <property type="component" value="Unassembled WGS sequence"/>
</dbReference>
<proteinExistence type="predicted"/>
<accession>A0A5D3E6F1</accession>
<organism evidence="1 2">
    <name type="scientific">Cucumis melo var. makuwa</name>
    <name type="common">Oriental melon</name>
    <dbReference type="NCBI Taxonomy" id="1194695"/>
    <lineage>
        <taxon>Eukaryota</taxon>
        <taxon>Viridiplantae</taxon>
        <taxon>Streptophyta</taxon>
        <taxon>Embryophyta</taxon>
        <taxon>Tracheophyta</taxon>
        <taxon>Spermatophyta</taxon>
        <taxon>Magnoliopsida</taxon>
        <taxon>eudicotyledons</taxon>
        <taxon>Gunneridae</taxon>
        <taxon>Pentapetalae</taxon>
        <taxon>rosids</taxon>
        <taxon>fabids</taxon>
        <taxon>Cucurbitales</taxon>
        <taxon>Cucurbitaceae</taxon>
        <taxon>Benincaseae</taxon>
        <taxon>Cucumis</taxon>
    </lineage>
</organism>
<gene>
    <name evidence="1" type="ORF">E5676_scaffold398G00030</name>
</gene>
<evidence type="ECO:0000313" key="1">
    <source>
        <dbReference type="EMBL" id="TYK31653.1"/>
    </source>
</evidence>
<name>A0A5D3E6F1_CUCMM</name>
<sequence length="90" mass="10411">MLVSQATENAHIQMLELQFQPILEGTQPLSRDEICEKSTVELQLQAKLDQAMQWIEEQTKNHYALTSKVERIRKIIKDMSRAQQGPPHDP</sequence>